<evidence type="ECO:0000313" key="1">
    <source>
        <dbReference type="EMBL" id="SPF33102.1"/>
    </source>
</evidence>
<sequence length="42" mass="4564">MHRGAAMWGQPPKPALSAVEVPALSLSKGAVRRSEAPRRKRI</sequence>
<dbReference type="EMBL" id="OMOD01000018">
    <property type="protein sequence ID" value="SPF33102.1"/>
    <property type="molecule type" value="Genomic_DNA"/>
</dbReference>
<gene>
    <name evidence="1" type="ORF">SBA1_1140014</name>
</gene>
<organism evidence="1 2">
    <name type="scientific">Candidatus Sulfotelmatobacter kueseliae</name>
    <dbReference type="NCBI Taxonomy" id="2042962"/>
    <lineage>
        <taxon>Bacteria</taxon>
        <taxon>Pseudomonadati</taxon>
        <taxon>Acidobacteriota</taxon>
        <taxon>Terriglobia</taxon>
        <taxon>Terriglobales</taxon>
        <taxon>Candidatus Korobacteraceae</taxon>
        <taxon>Candidatus Sulfotelmatobacter</taxon>
    </lineage>
</organism>
<dbReference type="Proteomes" id="UP000238701">
    <property type="component" value="Unassembled WGS sequence"/>
</dbReference>
<reference evidence="2" key="1">
    <citation type="submission" date="2018-02" db="EMBL/GenBank/DDBJ databases">
        <authorList>
            <person name="Hausmann B."/>
        </authorList>
    </citation>
    <scope>NUCLEOTIDE SEQUENCE [LARGE SCALE GENOMIC DNA]</scope>
    <source>
        <strain evidence="2">Peat soil MAG SbA1</strain>
    </source>
</reference>
<evidence type="ECO:0000313" key="2">
    <source>
        <dbReference type="Proteomes" id="UP000238701"/>
    </source>
</evidence>
<name>A0A2U3K095_9BACT</name>
<accession>A0A2U3K095</accession>
<proteinExistence type="predicted"/>
<dbReference type="AlphaFoldDB" id="A0A2U3K095"/>
<protein>
    <submittedName>
        <fullName evidence="1">Uncharacterized protein</fullName>
    </submittedName>
</protein>